<dbReference type="RefSeq" id="WP_346109500.1">
    <property type="nucleotide sequence ID" value="NZ_BAAAMU010000045.1"/>
</dbReference>
<proteinExistence type="predicted"/>
<accession>A0ABP4RGK6</accession>
<dbReference type="Proteomes" id="UP001500064">
    <property type="component" value="Unassembled WGS sequence"/>
</dbReference>
<gene>
    <name evidence="1" type="ORF">GCM10009733_056200</name>
</gene>
<evidence type="ECO:0000313" key="1">
    <source>
        <dbReference type="EMBL" id="GAA1651839.1"/>
    </source>
</evidence>
<comment type="caution">
    <text evidence="1">The sequence shown here is derived from an EMBL/GenBank/DDBJ whole genome shotgun (WGS) entry which is preliminary data.</text>
</comment>
<evidence type="ECO:0000313" key="2">
    <source>
        <dbReference type="Proteomes" id="UP001500064"/>
    </source>
</evidence>
<organism evidence="1 2">
    <name type="scientific">Nonomuraea maheshkhaliensis</name>
    <dbReference type="NCBI Taxonomy" id="419590"/>
    <lineage>
        <taxon>Bacteria</taxon>
        <taxon>Bacillati</taxon>
        <taxon>Actinomycetota</taxon>
        <taxon>Actinomycetes</taxon>
        <taxon>Streptosporangiales</taxon>
        <taxon>Streptosporangiaceae</taxon>
        <taxon>Nonomuraea</taxon>
    </lineage>
</organism>
<dbReference type="EMBL" id="BAAAMU010000045">
    <property type="protein sequence ID" value="GAA1651839.1"/>
    <property type="molecule type" value="Genomic_DNA"/>
</dbReference>
<dbReference type="Gene3D" id="1.25.40.10">
    <property type="entry name" value="Tetratricopeptide repeat domain"/>
    <property type="match status" value="1"/>
</dbReference>
<keyword evidence="2" id="KW-1185">Reference proteome</keyword>
<dbReference type="SUPFAM" id="SSF48452">
    <property type="entry name" value="TPR-like"/>
    <property type="match status" value="1"/>
</dbReference>
<protein>
    <recommendedName>
        <fullName evidence="3">Tetratricopeptide repeat protein</fullName>
    </recommendedName>
</protein>
<name>A0ABP4RGK6_9ACTN</name>
<sequence length="419" mass="47213">MASDPRTTRVRPRYARSDPRGLFPHVTGLPEPPYNRLAHFWRPIIDMTDSDVAPSRLRMIRPVAAWLAEPESGEQLWFARINVTGLRRQVIRHAGLDAYDCRVPKDLAEPLRTPAWETLVRAIDRFDRLDPYVRTLVLFQLAQLSFCELGTRLAGEVRPDGDPVRDRYVYQVARLHARLPGSRPVALRLFEQLATSSKDPLLALLSCFQGISHAIRKENDLDLARRFERHGQAVRDLPDDWHTYLVLSRFHRALALLRLNERRFGEMRAEVRAALDFHERLRPEVSGEVDTMVADENRRILLESQINAAVRARGDESAAQVRALCAEIIALDPYCVLVRLAVGDGHAAIGEYAEAARWYERAGELGTGAGAIGWFRAGQCHEFLGDRGAAINAYGRCLELDASAVEPRAYLTAARTAEG</sequence>
<dbReference type="InterPro" id="IPR011990">
    <property type="entry name" value="TPR-like_helical_dom_sf"/>
</dbReference>
<reference evidence="2" key="1">
    <citation type="journal article" date="2019" name="Int. J. Syst. Evol. Microbiol.">
        <title>The Global Catalogue of Microorganisms (GCM) 10K type strain sequencing project: providing services to taxonomists for standard genome sequencing and annotation.</title>
        <authorList>
            <consortium name="The Broad Institute Genomics Platform"/>
            <consortium name="The Broad Institute Genome Sequencing Center for Infectious Disease"/>
            <person name="Wu L."/>
            <person name="Ma J."/>
        </authorList>
    </citation>
    <scope>NUCLEOTIDE SEQUENCE [LARGE SCALE GENOMIC DNA]</scope>
    <source>
        <strain evidence="2">JCM 13929</strain>
    </source>
</reference>
<evidence type="ECO:0008006" key="3">
    <source>
        <dbReference type="Google" id="ProtNLM"/>
    </source>
</evidence>